<evidence type="ECO:0000313" key="6">
    <source>
        <dbReference type="Proteomes" id="UP000664534"/>
    </source>
</evidence>
<dbReference type="PANTHER" id="PTHR43712">
    <property type="entry name" value="PUTATIVE (AFU_ORTHOLOGUE AFUA_4G14580)-RELATED"/>
    <property type="match status" value="1"/>
</dbReference>
<dbReference type="EMBL" id="CAJPDT010000012">
    <property type="protein sequence ID" value="CAF9913897.1"/>
    <property type="molecule type" value="Genomic_DNA"/>
</dbReference>
<dbReference type="Gene3D" id="1.10.10.10">
    <property type="entry name" value="Winged helix-like DNA-binding domain superfamily/Winged helix DNA-binding domain"/>
    <property type="match status" value="1"/>
</dbReference>
<evidence type="ECO:0000313" key="5">
    <source>
        <dbReference type="EMBL" id="CAF9913897.1"/>
    </source>
</evidence>
<dbReference type="PANTHER" id="PTHR43712:SF12">
    <property type="entry name" value="STERIGMATOCYSTIN 8-O-METHYLTRANSFERASE"/>
    <property type="match status" value="1"/>
</dbReference>
<feature type="domain" description="O-methyltransferase C-terminal" evidence="4">
    <location>
        <begin position="261"/>
        <end position="371"/>
    </location>
</feature>
<dbReference type="OrthoDB" id="1606438at2759"/>
<evidence type="ECO:0000259" key="4">
    <source>
        <dbReference type="Pfam" id="PF00891"/>
    </source>
</evidence>
<sequence length="381" mass="41730">MPSTRIAELAAQIQDNTAKVDHYLQSRSLPSPSFHEDGPVDFQIEDEEIQKARETALDSSLELHQLLLGPAMCLRPLNGVSLQAIYKYSIASHVPIHGTITFASLAHKCSTTTSLSETDLRRIVRFAIAHHRVFTEPRTGHVAHSAASRKLASDANARAGLGYMFDEVWQAFAHTVAAREAFRGSDEPNRSGWSLSQRTDRPVWEHYAAHPAMAARFAASMSAFSNGLGLDPAFLTNNYPWSSIHNTNDTTNTTTPPHPPTVVDVGGSRGNISIALASSHPTLHLIVQDLPPMIAGAAASVPLHLASRISFAAHDFFDPQPVVAADVYLFRNIFHNWSDGHVVRILRATVPALRRGSRVVVNDYLLPERGSVGPGREREVR</sequence>
<dbReference type="Pfam" id="PF00891">
    <property type="entry name" value="Methyltransf_2"/>
    <property type="match status" value="1"/>
</dbReference>
<evidence type="ECO:0000256" key="1">
    <source>
        <dbReference type="ARBA" id="ARBA00022603"/>
    </source>
</evidence>
<evidence type="ECO:0000256" key="3">
    <source>
        <dbReference type="ARBA" id="ARBA00022691"/>
    </source>
</evidence>
<evidence type="ECO:0000256" key="2">
    <source>
        <dbReference type="ARBA" id="ARBA00022679"/>
    </source>
</evidence>
<dbReference type="GO" id="GO:0032259">
    <property type="term" value="P:methylation"/>
    <property type="evidence" value="ECO:0007669"/>
    <property type="project" value="UniProtKB-KW"/>
</dbReference>
<dbReference type="Gene3D" id="3.40.50.150">
    <property type="entry name" value="Vaccinia Virus protein VP39"/>
    <property type="match status" value="1"/>
</dbReference>
<dbReference type="InterPro" id="IPR001077">
    <property type="entry name" value="COMT_C"/>
</dbReference>
<organism evidence="5 6">
    <name type="scientific">Imshaugia aleurites</name>
    <dbReference type="NCBI Taxonomy" id="172621"/>
    <lineage>
        <taxon>Eukaryota</taxon>
        <taxon>Fungi</taxon>
        <taxon>Dikarya</taxon>
        <taxon>Ascomycota</taxon>
        <taxon>Pezizomycotina</taxon>
        <taxon>Lecanoromycetes</taxon>
        <taxon>OSLEUM clade</taxon>
        <taxon>Lecanoromycetidae</taxon>
        <taxon>Lecanorales</taxon>
        <taxon>Lecanorineae</taxon>
        <taxon>Parmeliaceae</taxon>
        <taxon>Imshaugia</taxon>
    </lineage>
</organism>
<reference evidence="5" key="1">
    <citation type="submission" date="2021-03" db="EMBL/GenBank/DDBJ databases">
        <authorList>
            <person name="Tagirdzhanova G."/>
        </authorList>
    </citation>
    <scope>NUCLEOTIDE SEQUENCE</scope>
</reference>
<dbReference type="InterPro" id="IPR029063">
    <property type="entry name" value="SAM-dependent_MTases_sf"/>
</dbReference>
<dbReference type="SUPFAM" id="SSF53335">
    <property type="entry name" value="S-adenosyl-L-methionine-dependent methyltransferases"/>
    <property type="match status" value="1"/>
</dbReference>
<dbReference type="Proteomes" id="UP000664534">
    <property type="component" value="Unassembled WGS sequence"/>
</dbReference>
<dbReference type="CDD" id="cd02440">
    <property type="entry name" value="AdoMet_MTases"/>
    <property type="match status" value="1"/>
</dbReference>
<name>A0A8H3I3R3_9LECA</name>
<accession>A0A8H3I3R3</accession>
<keyword evidence="6" id="KW-1185">Reference proteome</keyword>
<comment type="caution">
    <text evidence="5">The sequence shown here is derived from an EMBL/GenBank/DDBJ whole genome shotgun (WGS) entry which is preliminary data.</text>
</comment>
<dbReference type="PROSITE" id="PS51683">
    <property type="entry name" value="SAM_OMT_II"/>
    <property type="match status" value="1"/>
</dbReference>
<dbReference type="InterPro" id="IPR036388">
    <property type="entry name" value="WH-like_DNA-bd_sf"/>
</dbReference>
<dbReference type="AlphaFoldDB" id="A0A8H3I3R3"/>
<protein>
    <recommendedName>
        <fullName evidence="4">O-methyltransferase C-terminal domain-containing protein</fullName>
    </recommendedName>
</protein>
<dbReference type="InterPro" id="IPR016461">
    <property type="entry name" value="COMT-like"/>
</dbReference>
<keyword evidence="2" id="KW-0808">Transferase</keyword>
<gene>
    <name evidence="5" type="ORF">IMSHALPRED_001473</name>
</gene>
<proteinExistence type="predicted"/>
<dbReference type="GO" id="GO:0008171">
    <property type="term" value="F:O-methyltransferase activity"/>
    <property type="evidence" value="ECO:0007669"/>
    <property type="project" value="InterPro"/>
</dbReference>
<keyword evidence="3" id="KW-0949">S-adenosyl-L-methionine</keyword>
<keyword evidence="1" id="KW-0489">Methyltransferase</keyword>